<evidence type="ECO:0000313" key="1">
    <source>
        <dbReference type="EMBL" id="AEG17775.1"/>
    </source>
</evidence>
<organism evidence="1 2">
    <name type="scientific">Methanobacterium paludis (strain DSM 25820 / JCM 18151 / SWAN1)</name>
    <dbReference type="NCBI Taxonomy" id="868131"/>
    <lineage>
        <taxon>Archaea</taxon>
        <taxon>Methanobacteriati</taxon>
        <taxon>Methanobacteriota</taxon>
        <taxon>Methanomada group</taxon>
        <taxon>Methanobacteria</taxon>
        <taxon>Methanobacteriales</taxon>
        <taxon>Methanobacteriaceae</taxon>
        <taxon>Methanobacterium</taxon>
    </lineage>
</organism>
<sequence length="107" mass="12642">MSVISLTNKTDLTIDYLILCLEELNIPFWRFNTEDYLFKYYISNCLMVQFTNINYFNGILYNIEDIIGVFLKNVLKPDSNTEIPVKRRRFVKREQIGTIKSLWGGFG</sequence>
<dbReference type="Proteomes" id="UP000009231">
    <property type="component" value="Chromosome"/>
</dbReference>
<dbReference type="HOGENOM" id="CLU_2204152_0_0_2"/>
<evidence type="ECO:0000313" key="2">
    <source>
        <dbReference type="Proteomes" id="UP000009231"/>
    </source>
</evidence>
<dbReference type="KEGG" id="mew:MSWAN_0742"/>
<accession>F6D7T7</accession>
<dbReference type="AlphaFoldDB" id="F6D7T7"/>
<gene>
    <name evidence="1" type="ordered locus">MSWAN_0742</name>
</gene>
<keyword evidence="2" id="KW-1185">Reference proteome</keyword>
<dbReference type="RefSeq" id="WP_013825277.1">
    <property type="nucleotide sequence ID" value="NC_015574.1"/>
</dbReference>
<name>F6D7T7_METPW</name>
<protein>
    <submittedName>
        <fullName evidence="1">Uncharacterized protein</fullName>
    </submittedName>
</protein>
<dbReference type="EMBL" id="CP002772">
    <property type="protein sequence ID" value="AEG17775.1"/>
    <property type="molecule type" value="Genomic_DNA"/>
</dbReference>
<reference evidence="1 2" key="1">
    <citation type="journal article" date="2014" name="Int. J. Syst. Evol. Microbiol.">
        <title>Methanobacterium paludis sp. nov. and a novel strain of Methanobacterium lacus isolated from northern peatlands.</title>
        <authorList>
            <person name="Cadillo-Quiroz H."/>
            <person name="Brauer S.L."/>
            <person name="Goodson N."/>
            <person name="Yavitt J.B."/>
            <person name="Zinder S.H."/>
        </authorList>
    </citation>
    <scope>NUCLEOTIDE SEQUENCE [LARGE SCALE GENOMIC DNA]</scope>
    <source>
        <strain evidence="2">DSM 25820 / JCM 18151 / SWAN1</strain>
    </source>
</reference>
<dbReference type="GeneID" id="10668234"/>
<proteinExistence type="predicted"/>